<evidence type="ECO:0000313" key="1">
    <source>
        <dbReference type="EMBL" id="MBC8673990.1"/>
    </source>
</evidence>
<reference evidence="2" key="3">
    <citation type="submission" date="2018-02" db="EMBL/GenBank/DDBJ databases">
        <authorList>
            <person name="Williamson C."/>
        </authorList>
    </citation>
    <scope>NUCLEOTIDE SEQUENCE</scope>
    <source>
        <strain evidence="2">AFG_SD03_1510_Ahy_093</strain>
    </source>
</reference>
<protein>
    <submittedName>
        <fullName evidence="1">Plasmid stabilization protein</fullName>
    </submittedName>
</protein>
<dbReference type="RefSeq" id="WP_113995408.1">
    <property type="nucleotide sequence ID" value="NZ_JACLAM010000001.1"/>
</dbReference>
<proteinExistence type="predicted"/>
<name>A0A8I0B8N6_AERHY</name>
<organism evidence="1">
    <name type="scientific">Aeromonas hydrophila</name>
    <dbReference type="NCBI Taxonomy" id="644"/>
    <lineage>
        <taxon>Bacteria</taxon>
        <taxon>Pseudomonadati</taxon>
        <taxon>Pseudomonadota</taxon>
        <taxon>Gammaproteobacteria</taxon>
        <taxon>Aeromonadales</taxon>
        <taxon>Aeromonadaceae</taxon>
        <taxon>Aeromonas</taxon>
    </lineage>
</organism>
<sequence length="83" mass="9227">MSYQTLSATAASITELKRNPMSTVKKGDGSAVAILKRNELAFYCVPPDLFAYFIELAEDAELNRIADERLALPDRVYVSLDDL</sequence>
<evidence type="ECO:0000313" key="3">
    <source>
        <dbReference type="Proteomes" id="UP000253075"/>
    </source>
</evidence>
<evidence type="ECO:0000313" key="2">
    <source>
        <dbReference type="EMBL" id="RCF47967.1"/>
    </source>
</evidence>
<dbReference type="Proteomes" id="UP000253075">
    <property type="component" value="Unassembled WGS sequence"/>
</dbReference>
<dbReference type="AlphaFoldDB" id="A0A8I0B8N6"/>
<accession>A0A8I0B8N6</accession>
<reference evidence="2 3" key="1">
    <citation type="journal article" date="2018" name="PLoS ONE">
        <title>Phenotypic characterization and whole genome analysis of extended-spectrum beta-lactamase-producing bacteria isolated from dogs in Germany.</title>
        <authorList>
            <person name="Boehmer T."/>
            <person name="Vogler A.J."/>
            <person name="Thomas A."/>
            <person name="Sauer S."/>
            <person name="Hergenroether M."/>
            <person name="Straubinger R.K."/>
            <person name="Birdsell D."/>
            <person name="Keim P."/>
            <person name="Sahl J.W."/>
            <person name="Williamson C.H."/>
            <person name="Riehm J.M."/>
        </authorList>
    </citation>
    <scope>NUCLEOTIDE SEQUENCE [LARGE SCALE GENOMIC DNA]</scope>
    <source>
        <strain evidence="2 3">AFG_SD03_1510_Ahy_093</strain>
    </source>
</reference>
<dbReference type="EMBL" id="JACLAN010000004">
    <property type="protein sequence ID" value="MBC8673990.1"/>
    <property type="molecule type" value="Genomic_DNA"/>
</dbReference>
<comment type="caution">
    <text evidence="1">The sequence shown here is derived from an EMBL/GenBank/DDBJ whole genome shotgun (WGS) entry which is preliminary data.</text>
</comment>
<gene>
    <name evidence="2" type="ORF">C6C11_15485</name>
    <name evidence="1" type="ORF">H2136_09515</name>
</gene>
<dbReference type="EMBL" id="PUTQ01000022">
    <property type="protein sequence ID" value="RCF47967.1"/>
    <property type="molecule type" value="Genomic_DNA"/>
</dbReference>
<reference evidence="3" key="2">
    <citation type="submission" date="2018-02" db="EMBL/GenBank/DDBJ databases">
        <title>Phenotypic characterization and whole genome analysis of multidrug-resistant, extended-spectrum beta-lactamase-producing bacteria isolated from dogs in Germany.</title>
        <authorList>
            <person name="Williamson C."/>
        </authorList>
    </citation>
    <scope>NUCLEOTIDE SEQUENCE [LARGE SCALE GENOMIC DNA]</scope>
    <source>
        <strain evidence="3">AFG_SD03_1510_Ahy_093</strain>
    </source>
</reference>
<dbReference type="Gene3D" id="6.10.250.2570">
    <property type="match status" value="1"/>
</dbReference>
<reference evidence="1" key="4">
    <citation type="submission" date="2020-07" db="EMBL/GenBank/DDBJ databases">
        <title>Carbapenem Resistant Aeromonas hydrophila Carrying blacphA7 Isolated from Two Solid Organ Transplant Patients.</title>
        <authorList>
            <person name="Hilt E."/>
            <person name="Fitzwater S.P."/>
            <person name="Ward K."/>
            <person name="De St Maurice A."/>
            <person name="Chandrasekaran S."/>
            <person name="Garner O.B."/>
            <person name="Yang S."/>
        </authorList>
    </citation>
    <scope>NUCLEOTIDE SEQUENCE</scope>
    <source>
        <strain evidence="1">B-1</strain>
    </source>
</reference>